<proteinExistence type="predicted"/>
<evidence type="ECO:0000313" key="4">
    <source>
        <dbReference type="Proteomes" id="UP000249254"/>
    </source>
</evidence>
<organism evidence="3 4">
    <name type="scientific">Phenylobacterium soli</name>
    <dbReference type="NCBI Taxonomy" id="2170551"/>
    <lineage>
        <taxon>Bacteria</taxon>
        <taxon>Pseudomonadati</taxon>
        <taxon>Pseudomonadota</taxon>
        <taxon>Alphaproteobacteria</taxon>
        <taxon>Caulobacterales</taxon>
        <taxon>Caulobacteraceae</taxon>
        <taxon>Phenylobacterium</taxon>
    </lineage>
</organism>
<name>A0A328AMD0_9CAUL</name>
<dbReference type="PANTHER" id="PTHR42870">
    <property type="entry name" value="ACETYL-COA C-ACETYLTRANSFERASE"/>
    <property type="match status" value="1"/>
</dbReference>
<evidence type="ECO:0000259" key="2">
    <source>
        <dbReference type="Pfam" id="PF22691"/>
    </source>
</evidence>
<dbReference type="Gene3D" id="3.40.47.10">
    <property type="match status" value="1"/>
</dbReference>
<keyword evidence="4" id="KW-1185">Reference proteome</keyword>
<dbReference type="SUPFAM" id="SSF53901">
    <property type="entry name" value="Thiolase-like"/>
    <property type="match status" value="2"/>
</dbReference>
<gene>
    <name evidence="3" type="ORF">DJ017_17135</name>
</gene>
<reference evidence="4" key="1">
    <citation type="submission" date="2018-05" db="EMBL/GenBank/DDBJ databases">
        <authorList>
            <person name="Li X."/>
        </authorList>
    </citation>
    <scope>NUCLEOTIDE SEQUENCE [LARGE SCALE GENOMIC DNA]</scope>
    <source>
        <strain evidence="4">LX32</strain>
    </source>
</reference>
<dbReference type="Proteomes" id="UP000249254">
    <property type="component" value="Unassembled WGS sequence"/>
</dbReference>
<dbReference type="Pfam" id="PF22691">
    <property type="entry name" value="Thiolase_C_1"/>
    <property type="match status" value="1"/>
</dbReference>
<accession>A0A328AMD0</accession>
<dbReference type="PIRSF" id="PIRSF000429">
    <property type="entry name" value="Ac-CoA_Ac_transf"/>
    <property type="match status" value="1"/>
</dbReference>
<evidence type="ECO:0000313" key="3">
    <source>
        <dbReference type="EMBL" id="RAK56112.1"/>
    </source>
</evidence>
<dbReference type="InterPro" id="IPR002155">
    <property type="entry name" value="Thiolase"/>
</dbReference>
<dbReference type="InterPro" id="IPR016039">
    <property type="entry name" value="Thiolase-like"/>
</dbReference>
<dbReference type="GO" id="GO:0003988">
    <property type="term" value="F:acetyl-CoA C-acyltransferase activity"/>
    <property type="evidence" value="ECO:0007669"/>
    <property type="project" value="UniProtKB-ARBA"/>
</dbReference>
<dbReference type="NCBIfam" id="NF004936">
    <property type="entry name" value="PRK06289.1"/>
    <property type="match status" value="1"/>
</dbReference>
<evidence type="ECO:0000259" key="1">
    <source>
        <dbReference type="Pfam" id="PF00108"/>
    </source>
</evidence>
<dbReference type="InterPro" id="IPR055140">
    <property type="entry name" value="Thiolase_C_2"/>
</dbReference>
<feature type="domain" description="Thiolase C-terminal" evidence="2">
    <location>
        <begin position="276"/>
        <end position="405"/>
    </location>
</feature>
<dbReference type="Pfam" id="PF00108">
    <property type="entry name" value="Thiolase_N"/>
    <property type="match status" value="1"/>
</dbReference>
<dbReference type="RefSeq" id="WP_111529860.1">
    <property type="nucleotide sequence ID" value="NZ_JBHRSG010000003.1"/>
</dbReference>
<dbReference type="PANTHER" id="PTHR42870:SF1">
    <property type="entry name" value="NON-SPECIFIC LIPID-TRANSFER PROTEIN-LIKE 2"/>
    <property type="match status" value="1"/>
</dbReference>
<dbReference type="EMBL" id="QFYQ01000001">
    <property type="protein sequence ID" value="RAK56112.1"/>
    <property type="molecule type" value="Genomic_DNA"/>
</dbReference>
<dbReference type="CDD" id="cd00829">
    <property type="entry name" value="SCP-x_thiolase"/>
    <property type="match status" value="1"/>
</dbReference>
<dbReference type="AlphaFoldDB" id="A0A328AMD0"/>
<dbReference type="OrthoDB" id="9785768at2"/>
<sequence>MVYILGGWQSDFSKNWARQQMDFADAFAEVVGEGLAATGLEPKDIDCGHVGNFVGDLFAGQGLLGGFFGLVHPEFDGMPTARHEAACASGSVAILAATAEIEAGRYDTACVVGLEMMRNVPGQQAAQNLGAAAWTGHEFQDATYLWPRAFSDLGEEYDRRYGLKYEHLMRIAEINFANAKKNPNSQTRSWGFNERSFTADDEANPVVEGMIRKNDCGQVTDGSAVIFLASEARAAEYAAKRGIALESLPQIKGWGHRSSPISYERKIRASAGEPYVFPQVKRAIDDARARAGVADISQLDAVETHDCFTTTEYMAIEHLGLTAPGEAWKAVEAGDIEIGGRLPINPSGGLIGGGHPVGATGVRMALDAFKQVTGQAGDYQVEGAKTVQTLNIGGSTTTTVSLVVGV</sequence>
<protein>
    <submittedName>
        <fullName evidence="3">Thiolase domain-containing protein</fullName>
    </submittedName>
</protein>
<dbReference type="InterPro" id="IPR020616">
    <property type="entry name" value="Thiolase_N"/>
</dbReference>
<feature type="domain" description="Thiolase N-terminal" evidence="1">
    <location>
        <begin position="10"/>
        <end position="186"/>
    </location>
</feature>
<comment type="caution">
    <text evidence="3">The sequence shown here is derived from an EMBL/GenBank/DDBJ whole genome shotgun (WGS) entry which is preliminary data.</text>
</comment>